<keyword evidence="4" id="KW-1185">Reference proteome</keyword>
<evidence type="ECO:0000256" key="1">
    <source>
        <dbReference type="SAM" id="Coils"/>
    </source>
</evidence>
<feature type="coiled-coil region" evidence="1">
    <location>
        <begin position="43"/>
        <end position="77"/>
    </location>
</feature>
<evidence type="ECO:0000256" key="2">
    <source>
        <dbReference type="SAM" id="MobiDB-lite"/>
    </source>
</evidence>
<dbReference type="Proteomes" id="UP001239445">
    <property type="component" value="Unassembled WGS sequence"/>
</dbReference>
<sequence length="279" mass="32197">MAGEDAVQDDMTEYPLACVLKREVTNGFSKREQEQYIQREAGLQLLQNAKLELLDKNRALELEMRQRDLEIRQLQQKQLEAGQALAANRNALAANEDEQKRMRTDGGDTADKLKLRRNQLLKFLGIINPSDLEILAAVFQTSSVAATLNTAQPSQTSRESESELGQDERHRRSSRAKRPTEKAQHPTTTESDTNNAMHIDDHPPDDVSTWRRCRRRDTRESDHEERRKRPRLDQRTISFDEVYGNGKSRYMIVEHPRISGRWYIVFRAHFEALKGSTGK</sequence>
<feature type="region of interest" description="Disordered" evidence="2">
    <location>
        <begin position="148"/>
        <end position="232"/>
    </location>
</feature>
<name>A0AAJ0BB73_9PEZI</name>
<evidence type="ECO:0000313" key="4">
    <source>
        <dbReference type="Proteomes" id="UP001239445"/>
    </source>
</evidence>
<organism evidence="3 4">
    <name type="scientific">Echria macrotheca</name>
    <dbReference type="NCBI Taxonomy" id="438768"/>
    <lineage>
        <taxon>Eukaryota</taxon>
        <taxon>Fungi</taxon>
        <taxon>Dikarya</taxon>
        <taxon>Ascomycota</taxon>
        <taxon>Pezizomycotina</taxon>
        <taxon>Sordariomycetes</taxon>
        <taxon>Sordariomycetidae</taxon>
        <taxon>Sordariales</taxon>
        <taxon>Schizotheciaceae</taxon>
        <taxon>Echria</taxon>
    </lineage>
</organism>
<gene>
    <name evidence="3" type="ORF">QBC47DRAFT_385727</name>
</gene>
<keyword evidence="1" id="KW-0175">Coiled coil</keyword>
<feature type="compositionally biased region" description="Polar residues" evidence="2">
    <location>
        <begin position="185"/>
        <end position="196"/>
    </location>
</feature>
<feature type="compositionally biased region" description="Polar residues" evidence="2">
    <location>
        <begin position="148"/>
        <end position="157"/>
    </location>
</feature>
<dbReference type="AlphaFoldDB" id="A0AAJ0BB73"/>
<feature type="compositionally biased region" description="Basic and acidic residues" evidence="2">
    <location>
        <begin position="198"/>
        <end position="209"/>
    </location>
</feature>
<reference evidence="3" key="1">
    <citation type="submission" date="2023-06" db="EMBL/GenBank/DDBJ databases">
        <title>Genome-scale phylogeny and comparative genomics of the fungal order Sordariales.</title>
        <authorList>
            <consortium name="Lawrence Berkeley National Laboratory"/>
            <person name="Hensen N."/>
            <person name="Bonometti L."/>
            <person name="Westerberg I."/>
            <person name="Brannstrom I.O."/>
            <person name="Guillou S."/>
            <person name="Cros-Aarteil S."/>
            <person name="Calhoun S."/>
            <person name="Haridas S."/>
            <person name="Kuo A."/>
            <person name="Mondo S."/>
            <person name="Pangilinan J."/>
            <person name="Riley R."/>
            <person name="Labutti K."/>
            <person name="Andreopoulos B."/>
            <person name="Lipzen A."/>
            <person name="Chen C."/>
            <person name="Yanf M."/>
            <person name="Daum C."/>
            <person name="Ng V."/>
            <person name="Clum A."/>
            <person name="Steindorff A."/>
            <person name="Ohm R."/>
            <person name="Martin F."/>
            <person name="Silar P."/>
            <person name="Natvig D."/>
            <person name="Lalanne C."/>
            <person name="Gautier V."/>
            <person name="Ament-Velasquez S.L."/>
            <person name="Kruys A."/>
            <person name="Hutchinson M.I."/>
            <person name="Powell A.J."/>
            <person name="Barry K."/>
            <person name="Miller A.N."/>
            <person name="Grigoriev I.V."/>
            <person name="Debuchy R."/>
            <person name="Gladieux P."/>
            <person name="Thoren M.H."/>
            <person name="Johannesson H."/>
        </authorList>
    </citation>
    <scope>NUCLEOTIDE SEQUENCE</scope>
    <source>
        <strain evidence="3">PSN4</strain>
    </source>
</reference>
<feature type="compositionally biased region" description="Basic and acidic residues" evidence="2">
    <location>
        <begin position="158"/>
        <end position="170"/>
    </location>
</feature>
<dbReference type="EMBL" id="MU839836">
    <property type="protein sequence ID" value="KAK1754114.1"/>
    <property type="molecule type" value="Genomic_DNA"/>
</dbReference>
<protein>
    <submittedName>
        <fullName evidence="3">Uncharacterized protein</fullName>
    </submittedName>
</protein>
<accession>A0AAJ0BB73</accession>
<feature type="compositionally biased region" description="Basic and acidic residues" evidence="2">
    <location>
        <begin position="217"/>
        <end position="232"/>
    </location>
</feature>
<comment type="caution">
    <text evidence="3">The sequence shown here is derived from an EMBL/GenBank/DDBJ whole genome shotgun (WGS) entry which is preliminary data.</text>
</comment>
<evidence type="ECO:0000313" key="3">
    <source>
        <dbReference type="EMBL" id="KAK1754114.1"/>
    </source>
</evidence>
<proteinExistence type="predicted"/>